<evidence type="ECO:0000313" key="2">
    <source>
        <dbReference type="EMBL" id="BBH03580.1"/>
    </source>
</evidence>
<name>A0A4Y1RH14_PRUDU</name>
<accession>A0A4Y1RH14</accession>
<dbReference type="AlphaFoldDB" id="A0A4Y1RH14"/>
<gene>
    <name evidence="2" type="ORF">Prudu_014497</name>
</gene>
<dbReference type="Pfam" id="PF04782">
    <property type="entry name" value="DUF632"/>
    <property type="match status" value="1"/>
</dbReference>
<reference evidence="2" key="1">
    <citation type="journal article" date="2019" name="Science">
        <title>Mutation of a bHLH transcription factor allowed almond domestication.</title>
        <authorList>
            <person name="Sanchez-Perez R."/>
            <person name="Pavan S."/>
            <person name="Mazzeo R."/>
            <person name="Moldovan C."/>
            <person name="Aiese Cigliano R."/>
            <person name="Del Cueto J."/>
            <person name="Ricciardi F."/>
            <person name="Lotti C."/>
            <person name="Ricciardi L."/>
            <person name="Dicenta F."/>
            <person name="Lopez-Marques R.L."/>
            <person name="Lindberg Moller B."/>
        </authorList>
    </citation>
    <scope>NUCLEOTIDE SEQUENCE</scope>
</reference>
<sequence length="154" mass="17774">MKIHVYMLKKEVLSMIEHEFYYPLIYDFLGAENSSKFIRSITRSCSTSSTLSWSSSRKGLLRSSSRSFSKWTHFNGGLFYDNGAMGSRCHSLTLGKLYAWEKKLYEEVKAGEETMRIYERKHSQSRHGLKTGDKIGVEVEELRSRILVAITNSE</sequence>
<dbReference type="EMBL" id="AP019301">
    <property type="protein sequence ID" value="BBH03580.1"/>
    <property type="molecule type" value="Genomic_DNA"/>
</dbReference>
<evidence type="ECO:0000259" key="1">
    <source>
        <dbReference type="Pfam" id="PF04782"/>
    </source>
</evidence>
<organism evidence="2">
    <name type="scientific">Prunus dulcis</name>
    <name type="common">Almond</name>
    <name type="synonym">Amygdalus dulcis</name>
    <dbReference type="NCBI Taxonomy" id="3755"/>
    <lineage>
        <taxon>Eukaryota</taxon>
        <taxon>Viridiplantae</taxon>
        <taxon>Streptophyta</taxon>
        <taxon>Embryophyta</taxon>
        <taxon>Tracheophyta</taxon>
        <taxon>Spermatophyta</taxon>
        <taxon>Magnoliopsida</taxon>
        <taxon>eudicotyledons</taxon>
        <taxon>Gunneridae</taxon>
        <taxon>Pentapetalae</taxon>
        <taxon>rosids</taxon>
        <taxon>fabids</taxon>
        <taxon>Rosales</taxon>
        <taxon>Rosaceae</taxon>
        <taxon>Amygdaloideae</taxon>
        <taxon>Amygdaleae</taxon>
        <taxon>Prunus</taxon>
    </lineage>
</organism>
<proteinExistence type="predicted"/>
<feature type="domain" description="DUF632" evidence="1">
    <location>
        <begin position="10"/>
        <end position="151"/>
    </location>
</feature>
<dbReference type="InterPro" id="IPR006867">
    <property type="entry name" value="DUF632"/>
</dbReference>
<dbReference type="PANTHER" id="PTHR21450:SF17">
    <property type="entry name" value="OS09G0542500 PROTEIN"/>
    <property type="match status" value="1"/>
</dbReference>
<protein>
    <recommendedName>
        <fullName evidence="1">DUF632 domain-containing protein</fullName>
    </recommendedName>
</protein>
<dbReference type="PANTHER" id="PTHR21450">
    <property type="entry name" value="PROTEIN ALTERED PHOSPHATE STARVATION RESPONSE 1"/>
    <property type="match status" value="1"/>
</dbReference>